<reference evidence="3 4" key="1">
    <citation type="submission" date="2024-05" db="EMBL/GenBank/DDBJ databases">
        <title>Genome sequence of Ponticoccus litoralis KCCM 90028.</title>
        <authorList>
            <person name="Kim J.M."/>
            <person name="Lee J.K."/>
            <person name="Choi B.J."/>
            <person name="Bayburt H."/>
            <person name="Baek J.H."/>
            <person name="Jeon C.O."/>
        </authorList>
    </citation>
    <scope>NUCLEOTIDE SEQUENCE [LARGE SCALE GENOMIC DNA]</scope>
    <source>
        <strain evidence="3 4">KCCM 90028</strain>
    </source>
</reference>
<comment type="caution">
    <text evidence="3">The sequence shown here is derived from an EMBL/GenBank/DDBJ whole genome shotgun (WGS) entry which is preliminary data.</text>
</comment>
<name>A0AAW9SQC2_9RHOB</name>
<dbReference type="GO" id="GO:0005576">
    <property type="term" value="C:extracellular region"/>
    <property type="evidence" value="ECO:0007669"/>
    <property type="project" value="UniProtKB-SubCell"/>
</dbReference>
<dbReference type="PROSITE" id="PS00330">
    <property type="entry name" value="HEMOLYSIN_CALCIUM"/>
    <property type="match status" value="2"/>
</dbReference>
<dbReference type="InterPro" id="IPR001343">
    <property type="entry name" value="Hemolysn_Ca-bd"/>
</dbReference>
<dbReference type="PANTHER" id="PTHR38340">
    <property type="entry name" value="S-LAYER PROTEIN"/>
    <property type="match status" value="1"/>
</dbReference>
<evidence type="ECO:0000256" key="2">
    <source>
        <dbReference type="ARBA" id="ARBA00022525"/>
    </source>
</evidence>
<dbReference type="RefSeq" id="WP_347166893.1">
    <property type="nucleotide sequence ID" value="NZ_JBDNCH010000002.1"/>
</dbReference>
<dbReference type="InterPro" id="IPR011049">
    <property type="entry name" value="Serralysin-like_metalloprot_C"/>
</dbReference>
<evidence type="ECO:0008006" key="5">
    <source>
        <dbReference type="Google" id="ProtNLM"/>
    </source>
</evidence>
<dbReference type="AlphaFoldDB" id="A0AAW9SQC2"/>
<organism evidence="3 4">
    <name type="scientific">Ponticoccus litoralis</name>
    <dbReference type="NCBI Taxonomy" id="422297"/>
    <lineage>
        <taxon>Bacteria</taxon>
        <taxon>Pseudomonadati</taxon>
        <taxon>Pseudomonadota</taxon>
        <taxon>Alphaproteobacteria</taxon>
        <taxon>Rhodobacterales</taxon>
        <taxon>Roseobacteraceae</taxon>
        <taxon>Ponticoccus</taxon>
    </lineage>
</organism>
<dbReference type="InterPro" id="IPR050557">
    <property type="entry name" value="RTX_toxin/Mannuronan_C5-epim"/>
</dbReference>
<evidence type="ECO:0000313" key="4">
    <source>
        <dbReference type="Proteomes" id="UP001428774"/>
    </source>
</evidence>
<dbReference type="Proteomes" id="UP001428774">
    <property type="component" value="Unassembled WGS sequence"/>
</dbReference>
<sequence length="478" mass="50278">MVVRTVTTGHLGGSSGSDTLTGIAQNGFGQIHVYAQAGDDTIHLDFSNITGFSHGHHARGDGGNGADDTSTDRGSDIFNFRNIHKVDDIVVGRIEDFDSSRDTLSINGSPISLSQLQSGSGMTGGYSWRVVEYDADSRDSEGDMQQWLLIDTNQGYIFYALEGARVISDDGVSNLYEQESHFVGARGGHQVTAAELEGLATVGYVDPQNYVPAGYTAQGGITINDDDNIYADTLAQITGTGSGDLIAAGLNNDNVQAGGGNDLVWGGSGNDTINGDDGNDTIWGGTGNDDVVGGAGHDWLYGENGNDVLNGWGGNDLLYGGDGNDRLYGQQGNDTLNGGVGHDRLFGSTGNDSLLGGDGDDVINGGQGSDVVVGGMGADTFEFKSDDLVDWDELSGSAADKNSQLDLIADFTIGLDVIHFNGYASVNSMADLKAWKTTIDGNVHFTVQVRATNERVLVDVDESTTWSQFFDSDNFLIG</sequence>
<dbReference type="GO" id="GO:0005509">
    <property type="term" value="F:calcium ion binding"/>
    <property type="evidence" value="ECO:0007669"/>
    <property type="project" value="InterPro"/>
</dbReference>
<gene>
    <name evidence="3" type="ORF">ABFB10_13415</name>
</gene>
<evidence type="ECO:0000256" key="1">
    <source>
        <dbReference type="ARBA" id="ARBA00004613"/>
    </source>
</evidence>
<accession>A0AAW9SQC2</accession>
<dbReference type="Pfam" id="PF00353">
    <property type="entry name" value="HemolysinCabind"/>
    <property type="match status" value="3"/>
</dbReference>
<dbReference type="PRINTS" id="PR00313">
    <property type="entry name" value="CABNDNGRPT"/>
</dbReference>
<dbReference type="Gene3D" id="2.150.10.10">
    <property type="entry name" value="Serralysin-like metalloprotease, C-terminal"/>
    <property type="match status" value="3"/>
</dbReference>
<dbReference type="PANTHER" id="PTHR38340:SF1">
    <property type="entry name" value="S-LAYER PROTEIN"/>
    <property type="match status" value="1"/>
</dbReference>
<comment type="subcellular location">
    <subcellularLocation>
        <location evidence="1">Secreted</location>
    </subcellularLocation>
</comment>
<dbReference type="InterPro" id="IPR018511">
    <property type="entry name" value="Hemolysin-typ_Ca-bd_CS"/>
</dbReference>
<dbReference type="EMBL" id="JBDNCH010000002">
    <property type="protein sequence ID" value="MEN9061862.1"/>
    <property type="molecule type" value="Genomic_DNA"/>
</dbReference>
<dbReference type="SUPFAM" id="SSF51120">
    <property type="entry name" value="beta-Roll"/>
    <property type="match status" value="1"/>
</dbReference>
<protein>
    <recommendedName>
        <fullName evidence="5">Hemolysin type calcium-binding protein</fullName>
    </recommendedName>
</protein>
<proteinExistence type="predicted"/>
<keyword evidence="2" id="KW-0964">Secreted</keyword>
<evidence type="ECO:0000313" key="3">
    <source>
        <dbReference type="EMBL" id="MEN9061862.1"/>
    </source>
</evidence>
<keyword evidence="4" id="KW-1185">Reference proteome</keyword>